<reference evidence="2" key="1">
    <citation type="submission" date="2023-07" db="EMBL/GenBank/DDBJ databases">
        <title>Marinobacter sp. chi1 genome sequencing and assembly.</title>
        <authorList>
            <person name="Park S."/>
        </authorList>
    </citation>
    <scope>NUCLEOTIDE SEQUENCE</scope>
    <source>
        <strain evidence="2">Chi1</strain>
    </source>
</reference>
<organism evidence="2 3">
    <name type="scientific">Marinobacter suaedae</name>
    <dbReference type="NCBI Taxonomy" id="3057675"/>
    <lineage>
        <taxon>Bacteria</taxon>
        <taxon>Pseudomonadati</taxon>
        <taxon>Pseudomonadota</taxon>
        <taxon>Gammaproteobacteria</taxon>
        <taxon>Pseudomonadales</taxon>
        <taxon>Marinobacteraceae</taxon>
        <taxon>Marinobacter</taxon>
    </lineage>
</organism>
<dbReference type="InterPro" id="IPR014177">
    <property type="entry name" value="Formate_DH_TAT-contain"/>
</dbReference>
<proteinExistence type="predicted"/>
<evidence type="ECO:0000256" key="1">
    <source>
        <dbReference type="SAM" id="SignalP"/>
    </source>
</evidence>
<keyword evidence="3" id="KW-1185">Reference proteome</keyword>
<dbReference type="PROSITE" id="PS51318">
    <property type="entry name" value="TAT"/>
    <property type="match status" value="1"/>
</dbReference>
<dbReference type="EMBL" id="JAUMIS010000001">
    <property type="protein sequence ID" value="MDO3721630.1"/>
    <property type="molecule type" value="Genomic_DNA"/>
</dbReference>
<feature type="chain" id="PRO_5046116448" description="Twin-arginine translocation signal domain-containing protein" evidence="1">
    <location>
        <begin position="36"/>
        <end position="62"/>
    </location>
</feature>
<evidence type="ECO:0000313" key="2">
    <source>
        <dbReference type="EMBL" id="MDO3721630.1"/>
    </source>
</evidence>
<name>A0ABT8W086_9GAMM</name>
<evidence type="ECO:0008006" key="4">
    <source>
        <dbReference type="Google" id="ProtNLM"/>
    </source>
</evidence>
<gene>
    <name evidence="2" type="ORF">QVZ43_07820</name>
</gene>
<keyword evidence="1" id="KW-0732">Signal</keyword>
<evidence type="ECO:0000313" key="3">
    <source>
        <dbReference type="Proteomes" id="UP001168640"/>
    </source>
</evidence>
<protein>
    <recommendedName>
        <fullName evidence="4">Twin-arginine translocation signal domain-containing protein</fullName>
    </recommendedName>
</protein>
<feature type="signal peptide" evidence="1">
    <location>
        <begin position="1"/>
        <end position="35"/>
    </location>
</feature>
<accession>A0ABT8W086</accession>
<comment type="caution">
    <text evidence="2">The sequence shown here is derived from an EMBL/GenBank/DDBJ whole genome shotgun (WGS) entry which is preliminary data.</text>
</comment>
<dbReference type="RefSeq" id="WP_302909478.1">
    <property type="nucleotide sequence ID" value="NZ_JAUMIS010000001.1"/>
</dbReference>
<sequence length="62" mass="6809">MDKQQGENSRRRFLLMAASAAPAAVAMAVAPNAAAQVVNDAQKSRGLRDTEHTRKYFESARF</sequence>
<dbReference type="Proteomes" id="UP001168640">
    <property type="component" value="Unassembled WGS sequence"/>
</dbReference>
<dbReference type="PIRSF" id="PIRSF036704">
    <property type="entry name" value="UCP036704"/>
    <property type="match status" value="1"/>
</dbReference>
<dbReference type="InterPro" id="IPR006311">
    <property type="entry name" value="TAT_signal"/>
</dbReference>